<reference evidence="1" key="1">
    <citation type="submission" date="2020-11" db="EMBL/GenBank/DDBJ databases">
        <authorList>
            <person name="Kim M.K."/>
        </authorList>
    </citation>
    <scope>NUCLEOTIDE SEQUENCE</scope>
    <source>
        <strain evidence="1">BT350</strain>
    </source>
</reference>
<protein>
    <submittedName>
        <fullName evidence="1">Uncharacterized protein</fullName>
    </submittedName>
</protein>
<sequence length="71" mass="7783">MSTKSEMKIVELEDTDLAFAVGGAKPQAQIDDGSPWPMDYGFTGVCTYDPWLMWYSHGGNSGNSSYDATRP</sequence>
<dbReference type="AlphaFoldDB" id="A0A931BN51"/>
<dbReference type="Proteomes" id="UP000599312">
    <property type="component" value="Unassembled WGS sequence"/>
</dbReference>
<proteinExistence type="predicted"/>
<keyword evidence="2" id="KW-1185">Reference proteome</keyword>
<evidence type="ECO:0000313" key="1">
    <source>
        <dbReference type="EMBL" id="MBF9232365.1"/>
    </source>
</evidence>
<dbReference type="RefSeq" id="WP_196270323.1">
    <property type="nucleotide sequence ID" value="NZ_JADQDO010000001.1"/>
</dbReference>
<accession>A0A931BN51</accession>
<comment type="caution">
    <text evidence="1">The sequence shown here is derived from an EMBL/GenBank/DDBJ whole genome shotgun (WGS) entry which is preliminary data.</text>
</comment>
<gene>
    <name evidence="1" type="ORF">I2H38_03115</name>
</gene>
<organism evidence="1 2">
    <name type="scientific">Microvirga alba</name>
    <dbReference type="NCBI Taxonomy" id="2791025"/>
    <lineage>
        <taxon>Bacteria</taxon>
        <taxon>Pseudomonadati</taxon>
        <taxon>Pseudomonadota</taxon>
        <taxon>Alphaproteobacteria</taxon>
        <taxon>Hyphomicrobiales</taxon>
        <taxon>Methylobacteriaceae</taxon>
        <taxon>Microvirga</taxon>
    </lineage>
</organism>
<dbReference type="EMBL" id="JADQDO010000001">
    <property type="protein sequence ID" value="MBF9232365.1"/>
    <property type="molecule type" value="Genomic_DNA"/>
</dbReference>
<evidence type="ECO:0000313" key="2">
    <source>
        <dbReference type="Proteomes" id="UP000599312"/>
    </source>
</evidence>
<name>A0A931BN51_9HYPH</name>